<gene>
    <name evidence="3" type="ORF">ACFS5J_00925</name>
</gene>
<keyword evidence="4" id="KW-1185">Reference proteome</keyword>
<evidence type="ECO:0000313" key="4">
    <source>
        <dbReference type="Proteomes" id="UP001597534"/>
    </source>
</evidence>
<feature type="domain" description="Activator of Hsp90 ATPase homologue 1/2-like C-terminal" evidence="2">
    <location>
        <begin position="14"/>
        <end position="131"/>
    </location>
</feature>
<evidence type="ECO:0000259" key="2">
    <source>
        <dbReference type="Pfam" id="PF08327"/>
    </source>
</evidence>
<dbReference type="Pfam" id="PF08327">
    <property type="entry name" value="AHSA1"/>
    <property type="match status" value="1"/>
</dbReference>
<dbReference type="Proteomes" id="UP001597534">
    <property type="component" value="Unassembled WGS sequence"/>
</dbReference>
<evidence type="ECO:0000313" key="3">
    <source>
        <dbReference type="EMBL" id="MFD2890582.1"/>
    </source>
</evidence>
<dbReference type="RefSeq" id="WP_379810039.1">
    <property type="nucleotide sequence ID" value="NZ_JBHUPC010000006.1"/>
</dbReference>
<dbReference type="SUPFAM" id="SSF55961">
    <property type="entry name" value="Bet v1-like"/>
    <property type="match status" value="1"/>
</dbReference>
<comment type="similarity">
    <text evidence="1">Belongs to the AHA1 family.</text>
</comment>
<dbReference type="InterPro" id="IPR013538">
    <property type="entry name" value="ASHA1/2-like_C"/>
</dbReference>
<evidence type="ECO:0000256" key="1">
    <source>
        <dbReference type="ARBA" id="ARBA00006817"/>
    </source>
</evidence>
<dbReference type="EMBL" id="JBHUPC010000006">
    <property type="protein sequence ID" value="MFD2890582.1"/>
    <property type="molecule type" value="Genomic_DNA"/>
</dbReference>
<sequence length="142" mass="16838">MYQILHDLNINVDKSTIFKAISTPDGLNNWWTLKCNGKPGIDEIFNLYFTDEYKWYAKITKFELDEVIEFTMTSSSLDWLSTNFAFILTEIDSNTTTVSFYHSNWKEENNEFRVTSYCWANLLRQLKNYLELGIITPFNDRN</sequence>
<dbReference type="InterPro" id="IPR023393">
    <property type="entry name" value="START-like_dom_sf"/>
</dbReference>
<dbReference type="Gene3D" id="3.30.530.20">
    <property type="match status" value="1"/>
</dbReference>
<reference evidence="4" key="1">
    <citation type="journal article" date="2019" name="Int. J. Syst. Evol. Microbiol.">
        <title>The Global Catalogue of Microorganisms (GCM) 10K type strain sequencing project: providing services to taxonomists for standard genome sequencing and annotation.</title>
        <authorList>
            <consortium name="The Broad Institute Genomics Platform"/>
            <consortium name="The Broad Institute Genome Sequencing Center for Infectious Disease"/>
            <person name="Wu L."/>
            <person name="Ma J."/>
        </authorList>
    </citation>
    <scope>NUCLEOTIDE SEQUENCE [LARGE SCALE GENOMIC DNA]</scope>
    <source>
        <strain evidence="4">KCTC 22671</strain>
    </source>
</reference>
<accession>A0ABW5YI67</accession>
<organism evidence="3 4">
    <name type="scientific">Flavobacterium chuncheonense</name>
    <dbReference type="NCBI Taxonomy" id="2026653"/>
    <lineage>
        <taxon>Bacteria</taxon>
        <taxon>Pseudomonadati</taxon>
        <taxon>Bacteroidota</taxon>
        <taxon>Flavobacteriia</taxon>
        <taxon>Flavobacteriales</taxon>
        <taxon>Flavobacteriaceae</taxon>
        <taxon>Flavobacterium</taxon>
    </lineage>
</organism>
<comment type="caution">
    <text evidence="3">The sequence shown here is derived from an EMBL/GenBank/DDBJ whole genome shotgun (WGS) entry which is preliminary data.</text>
</comment>
<protein>
    <submittedName>
        <fullName evidence="3">SRPBCC domain-containing protein</fullName>
    </submittedName>
</protein>
<dbReference type="CDD" id="cd07814">
    <property type="entry name" value="SRPBCC_CalC_Aha1-like"/>
    <property type="match status" value="1"/>
</dbReference>
<name>A0ABW5YI67_9FLAO</name>
<proteinExistence type="inferred from homology"/>